<dbReference type="RefSeq" id="WP_234029009.1">
    <property type="nucleotide sequence ID" value="NZ_RPFZ01000001.1"/>
</dbReference>
<protein>
    <recommendedName>
        <fullName evidence="3">Cytochrome c</fullName>
    </recommendedName>
</protein>
<gene>
    <name evidence="1" type="ORF">EG799_04225</name>
</gene>
<proteinExistence type="predicted"/>
<dbReference type="EMBL" id="RPFZ01000001">
    <property type="protein sequence ID" value="RPF70914.1"/>
    <property type="molecule type" value="Genomic_DNA"/>
</dbReference>
<sequence>MTQITSRYADPMPKMHVVVWAAAVALSGCKAEPATQRAAVQALMTSRVQPAAQIVWSSTGAASELEGGKVVNREWRPRSDAEWNAVRDASRDLQELGAVLRQSRYARNRGPDWSEFALGLSAAGKRVETSVAARDADALFMDSGYSLFVACMECHEAYAIEPGDQE</sequence>
<comment type="caution">
    <text evidence="1">The sequence shown here is derived from an EMBL/GenBank/DDBJ whole genome shotgun (WGS) entry which is preliminary data.</text>
</comment>
<evidence type="ECO:0008006" key="3">
    <source>
        <dbReference type="Google" id="ProtNLM"/>
    </source>
</evidence>
<dbReference type="Proteomes" id="UP000275232">
    <property type="component" value="Unassembled WGS sequence"/>
</dbReference>
<keyword evidence="2" id="KW-1185">Reference proteome</keyword>
<dbReference type="AlphaFoldDB" id="A0A3N5CPK4"/>
<evidence type="ECO:0000313" key="1">
    <source>
        <dbReference type="EMBL" id="RPF70914.1"/>
    </source>
</evidence>
<reference evidence="1 2" key="1">
    <citation type="submission" date="2018-11" db="EMBL/GenBank/DDBJ databases">
        <title>Erythrobacter spongiae sp. nov., isolated from a marine sponge.</title>
        <authorList>
            <person name="Zhuang L."/>
            <person name="Luo L."/>
        </authorList>
    </citation>
    <scope>NUCLEOTIDE SEQUENCE [LARGE SCALE GENOMIC DNA]</scope>
    <source>
        <strain evidence="1 2">HN-E23</strain>
    </source>
</reference>
<name>A0A3N5CPK4_9SPHN</name>
<organism evidence="1 2">
    <name type="scientific">Aurantiacibacter spongiae</name>
    <dbReference type="NCBI Taxonomy" id="2488860"/>
    <lineage>
        <taxon>Bacteria</taxon>
        <taxon>Pseudomonadati</taxon>
        <taxon>Pseudomonadota</taxon>
        <taxon>Alphaproteobacteria</taxon>
        <taxon>Sphingomonadales</taxon>
        <taxon>Erythrobacteraceae</taxon>
        <taxon>Aurantiacibacter</taxon>
    </lineage>
</organism>
<evidence type="ECO:0000313" key="2">
    <source>
        <dbReference type="Proteomes" id="UP000275232"/>
    </source>
</evidence>
<dbReference type="PROSITE" id="PS51257">
    <property type="entry name" value="PROKAR_LIPOPROTEIN"/>
    <property type="match status" value="1"/>
</dbReference>
<accession>A0A3N5CPK4</accession>